<dbReference type="SUPFAM" id="SSF53649">
    <property type="entry name" value="Alkaline phosphatase-like"/>
    <property type="match status" value="1"/>
</dbReference>
<keyword evidence="3" id="KW-1185">Reference proteome</keyword>
<evidence type="ECO:0000313" key="3">
    <source>
        <dbReference type="Proteomes" id="UP001202717"/>
    </source>
</evidence>
<reference evidence="2 3" key="1">
    <citation type="submission" date="2023-01" db="EMBL/GenBank/DDBJ databases">
        <title>Psychroserpens ponticola sp. nov., isolated from seawater.</title>
        <authorList>
            <person name="Kristyanto S."/>
            <person name="Jung J."/>
            <person name="Kim J.M."/>
            <person name="Jeon C.O."/>
        </authorList>
    </citation>
    <scope>NUCLEOTIDE SEQUENCE [LARGE SCALE GENOMIC DNA]</scope>
    <source>
        <strain evidence="2 3">MSW6</strain>
    </source>
</reference>
<organism evidence="2 3">
    <name type="scientific">Psychroserpens ponticola</name>
    <dbReference type="NCBI Taxonomy" id="2932268"/>
    <lineage>
        <taxon>Bacteria</taxon>
        <taxon>Pseudomonadati</taxon>
        <taxon>Bacteroidota</taxon>
        <taxon>Flavobacteriia</taxon>
        <taxon>Flavobacteriales</taxon>
        <taxon>Flavobacteriaceae</taxon>
        <taxon>Psychroserpens</taxon>
    </lineage>
</organism>
<dbReference type="Proteomes" id="UP001202717">
    <property type="component" value="Chromosome"/>
</dbReference>
<dbReference type="EMBL" id="CP116221">
    <property type="protein sequence ID" value="WCO00842.1"/>
    <property type="molecule type" value="Genomic_DNA"/>
</dbReference>
<sequence>MREKINRFINSTKDFPVISALAAGFFPLIHYYSFNLTLADSQIQLVFLVSFFLILPVIMMLFFRIILKQTKINFYIIPVLNYMLFGIFISIVLLGLKFKYIVAIAVVTFLLGVFGYKFLKKIIVFQYLLGLLSLCFLVPKLVGYFNYSNTWLEQDDNIMLAEFKQKPNIYFIQVDGYANFSALKEQPYSFDNSDFETFLGTNGFKFYDDFRSNYYSTLSSNASMFAMKHHYYFKPNDVFAELHNARKVVVSDNPVLSILKHNNYKTFLICESSYFLTNRPKLSYDFTNIENNQLSFFGHKTNKDKKDIRTDLKTAILENKDTNNFFFIQKMSPQHIRYHQLPSDKMEEERNDYLERLNVANNWLTEMIDFITKTDDNALIVIHADHGGYVGFNSMAELVIKQTDKALVNSIYSSILAIKWPENKAPVFDENIKSSVNIFRILVSYLSKNTDYLNHLQPDKSYIVIDKGAPFGVYEYLNDKGELVFNKFE</sequence>
<dbReference type="InterPro" id="IPR017850">
    <property type="entry name" value="Alkaline_phosphatase_core_sf"/>
</dbReference>
<keyword evidence="1" id="KW-0472">Membrane</keyword>
<gene>
    <name evidence="2" type="ORF">MUN68_012285</name>
</gene>
<evidence type="ECO:0000256" key="1">
    <source>
        <dbReference type="SAM" id="Phobius"/>
    </source>
</evidence>
<keyword evidence="1" id="KW-0812">Transmembrane</keyword>
<protein>
    <recommendedName>
        <fullName evidence="4">Sulfatase N-terminal domain-containing protein</fullName>
    </recommendedName>
</protein>
<feature type="transmembrane region" description="Helical" evidence="1">
    <location>
        <begin position="45"/>
        <end position="67"/>
    </location>
</feature>
<accession>A0ABY7RVQ5</accession>
<feature type="transmembrane region" description="Helical" evidence="1">
    <location>
        <begin position="126"/>
        <end position="147"/>
    </location>
</feature>
<evidence type="ECO:0008006" key="4">
    <source>
        <dbReference type="Google" id="ProtNLM"/>
    </source>
</evidence>
<feature type="transmembrane region" description="Helical" evidence="1">
    <location>
        <begin position="74"/>
        <end position="94"/>
    </location>
</feature>
<feature type="transmembrane region" description="Helical" evidence="1">
    <location>
        <begin position="15"/>
        <end position="33"/>
    </location>
</feature>
<proteinExistence type="predicted"/>
<keyword evidence="1" id="KW-1133">Transmembrane helix</keyword>
<name>A0ABY7RVQ5_9FLAO</name>
<feature type="transmembrane region" description="Helical" evidence="1">
    <location>
        <begin position="100"/>
        <end position="119"/>
    </location>
</feature>
<dbReference type="Gene3D" id="3.40.720.10">
    <property type="entry name" value="Alkaline Phosphatase, subunit A"/>
    <property type="match status" value="1"/>
</dbReference>
<evidence type="ECO:0000313" key="2">
    <source>
        <dbReference type="EMBL" id="WCO00842.1"/>
    </source>
</evidence>
<dbReference type="RefSeq" id="WP_249995835.1">
    <property type="nucleotide sequence ID" value="NZ_CP116221.1"/>
</dbReference>